<proteinExistence type="predicted"/>
<sequence length="167" mass="18059">MIMLSDVVIYTMHQSTDLPSLKLGEVTSGTSGVTAVGSILLVIRQRQPILAAVSIIGRKGISGVFSKTTYYQDALKQLQADPLALEALGAPPLKVHYISLRDKSNRVDKSTAQVKIPVSGKKSGGYLHVNSEMDFSLNSWSLQEVTLQLCNGHRIPVYVSSMKTISG</sequence>
<dbReference type="RefSeq" id="XP_013916404.1">
    <property type="nucleotide sequence ID" value="XM_014060929.1"/>
</dbReference>
<dbReference type="GO" id="GO:0033617">
    <property type="term" value="P:mitochondrial respiratory chain complex IV assembly"/>
    <property type="evidence" value="ECO:0007669"/>
    <property type="project" value="TreeGrafter"/>
</dbReference>
<dbReference type="GO" id="GO:0032981">
    <property type="term" value="P:mitochondrial respiratory chain complex I assembly"/>
    <property type="evidence" value="ECO:0007669"/>
    <property type="project" value="TreeGrafter"/>
</dbReference>
<accession>A0A6I9XKQ9</accession>
<protein>
    <submittedName>
        <fullName evidence="2">Cytochrome c oxidase assembly factor 1 homolog isoform X2</fullName>
    </submittedName>
</protein>
<evidence type="ECO:0000313" key="2">
    <source>
        <dbReference type="RefSeq" id="XP_013916404.1"/>
    </source>
</evidence>
<gene>
    <name evidence="2" type="primary">LOC106544605</name>
</gene>
<dbReference type="AlphaFoldDB" id="A0A6I9XKQ9"/>
<dbReference type="GeneID" id="106544605"/>
<reference evidence="2" key="1">
    <citation type="submission" date="2025-08" db="UniProtKB">
        <authorList>
            <consortium name="RefSeq"/>
        </authorList>
    </citation>
    <scope>IDENTIFICATION</scope>
    <source>
        <tissue evidence="2">Skeletal muscle</tissue>
    </source>
</reference>
<dbReference type="InterPro" id="IPR014807">
    <property type="entry name" value="Coa1"/>
</dbReference>
<evidence type="ECO:0000313" key="1">
    <source>
        <dbReference type="Proteomes" id="UP000504617"/>
    </source>
</evidence>
<keyword evidence="1" id="KW-1185">Reference proteome</keyword>
<dbReference type="OrthoDB" id="10037790at2759"/>
<dbReference type="PANTHER" id="PTHR47148:SF1">
    <property type="entry name" value="CYTOCHROME C OXIDASE ASSEMBLY FACTOR 1 HOMOLOG"/>
    <property type="match status" value="1"/>
</dbReference>
<dbReference type="Pfam" id="PF08695">
    <property type="entry name" value="Coa1"/>
    <property type="match status" value="1"/>
</dbReference>
<organism evidence="1 2">
    <name type="scientific">Thamnophis sirtalis</name>
    <dbReference type="NCBI Taxonomy" id="35019"/>
    <lineage>
        <taxon>Eukaryota</taxon>
        <taxon>Metazoa</taxon>
        <taxon>Chordata</taxon>
        <taxon>Craniata</taxon>
        <taxon>Vertebrata</taxon>
        <taxon>Euteleostomi</taxon>
        <taxon>Lepidosauria</taxon>
        <taxon>Squamata</taxon>
        <taxon>Bifurcata</taxon>
        <taxon>Unidentata</taxon>
        <taxon>Episquamata</taxon>
        <taxon>Toxicofera</taxon>
        <taxon>Serpentes</taxon>
        <taxon>Colubroidea</taxon>
        <taxon>Colubridae</taxon>
        <taxon>Natricinae</taxon>
        <taxon>Thamnophis</taxon>
    </lineage>
</organism>
<dbReference type="Proteomes" id="UP000504617">
    <property type="component" value="Unplaced"/>
</dbReference>
<dbReference type="GO" id="GO:0005743">
    <property type="term" value="C:mitochondrial inner membrane"/>
    <property type="evidence" value="ECO:0007669"/>
    <property type="project" value="TreeGrafter"/>
</dbReference>
<name>A0A6I9XKQ9_9SAUR</name>
<dbReference type="PANTHER" id="PTHR47148">
    <property type="entry name" value="CYTOCHROME C OXIDASE ASSEMBLY FACTOR 1 HOMOLOG"/>
    <property type="match status" value="1"/>
</dbReference>